<organism evidence="2 3">
    <name type="scientific">Paraburkholderia aspalathi</name>
    <dbReference type="NCBI Taxonomy" id="1324617"/>
    <lineage>
        <taxon>Bacteria</taxon>
        <taxon>Pseudomonadati</taxon>
        <taxon>Pseudomonadota</taxon>
        <taxon>Betaproteobacteria</taxon>
        <taxon>Burkholderiales</taxon>
        <taxon>Burkholderiaceae</taxon>
        <taxon>Paraburkholderia</taxon>
    </lineage>
</organism>
<proteinExistence type="predicted"/>
<dbReference type="RefSeq" id="WP_341865790.1">
    <property type="nucleotide sequence ID" value="NZ_FPBH01000024.1"/>
</dbReference>
<evidence type="ECO:0000313" key="3">
    <source>
        <dbReference type="Proteomes" id="UP000198844"/>
    </source>
</evidence>
<dbReference type="Proteomes" id="UP000198844">
    <property type="component" value="Unassembled WGS sequence"/>
</dbReference>
<reference evidence="2 3" key="1">
    <citation type="submission" date="2016-10" db="EMBL/GenBank/DDBJ databases">
        <authorList>
            <person name="de Groot N.N."/>
        </authorList>
    </citation>
    <scope>NUCLEOTIDE SEQUENCE [LARGE SCALE GENOMIC DNA]</scope>
    <source>
        <strain evidence="2 3">LMG 27731</strain>
    </source>
</reference>
<dbReference type="AlphaFoldDB" id="A0A1I7EJ90"/>
<dbReference type="EMBL" id="FPBH01000024">
    <property type="protein sequence ID" value="SFU23972.1"/>
    <property type="molecule type" value="Genomic_DNA"/>
</dbReference>
<feature type="region of interest" description="Disordered" evidence="1">
    <location>
        <begin position="132"/>
        <end position="156"/>
    </location>
</feature>
<accession>A0A1I7EJ90</accession>
<evidence type="ECO:0000256" key="1">
    <source>
        <dbReference type="SAM" id="MobiDB-lite"/>
    </source>
</evidence>
<evidence type="ECO:0000313" key="2">
    <source>
        <dbReference type="EMBL" id="SFU23972.1"/>
    </source>
</evidence>
<gene>
    <name evidence="2" type="ORF">SAMN05192563_102442</name>
</gene>
<protein>
    <submittedName>
        <fullName evidence="2">Uncharacterized protein</fullName>
    </submittedName>
</protein>
<sequence>MNPLDRELRIEEIELELAKLFASPKAPAIRSYAEGSSLYLHLSWIVASTGDTRWIHAASWRSGSPHSRSIATAQWKRQDATRFGNGLAHSCGDALTSDTTDLRDKAPARSNSMSMTRFLKYRRVHPEGTRTCRLHTDGAAGGRGTVRAHTPGKREQTLSQLTESEMRTYAGQSQDERIAARKYRKQKAQEQAGGSMVVEGTESDATHSSGQLSEKGKEVWRRGAGIDGGGKST</sequence>
<name>A0A1I7EJ90_9BURK</name>
<feature type="region of interest" description="Disordered" evidence="1">
    <location>
        <begin position="184"/>
        <end position="233"/>
    </location>
</feature>